<reference evidence="2 3" key="1">
    <citation type="journal article" date="2014" name="Int. J. Syst. Evol. Microbiol.">
        <title>Lysinibacillus halotolerans sp. nov., isolated from saline-alkaline soil.</title>
        <authorList>
            <person name="Kong D."/>
            <person name="Wang Y."/>
            <person name="Zhao B."/>
            <person name="Li Y."/>
            <person name="Song J."/>
            <person name="Zhai Y."/>
            <person name="Zhang C."/>
            <person name="Wang H."/>
            <person name="Chen X."/>
            <person name="Zhao B."/>
            <person name="Ruan Z."/>
        </authorList>
    </citation>
    <scope>NUCLEOTIDE SEQUENCE [LARGE SCALE GENOMIC DNA]</scope>
    <source>
        <strain evidence="2 3">MCCC 1A12703</strain>
    </source>
</reference>
<keyword evidence="3" id="KW-1185">Reference proteome</keyword>
<dbReference type="Pfam" id="PF04545">
    <property type="entry name" value="Sigma70_r4"/>
    <property type="match status" value="1"/>
</dbReference>
<protein>
    <recommendedName>
        <fullName evidence="1">RNA polymerase sigma-70 region 4 domain-containing protein</fullName>
    </recommendedName>
</protein>
<dbReference type="InterPro" id="IPR013324">
    <property type="entry name" value="RNA_pol_sigma_r3/r4-like"/>
</dbReference>
<comment type="caution">
    <text evidence="2">The sequence shown here is derived from an EMBL/GenBank/DDBJ whole genome shotgun (WGS) entry which is preliminary data.</text>
</comment>
<evidence type="ECO:0000313" key="3">
    <source>
        <dbReference type="Proteomes" id="UP000279909"/>
    </source>
</evidence>
<dbReference type="EMBL" id="RHLQ01000014">
    <property type="protein sequence ID" value="RNC99549.1"/>
    <property type="molecule type" value="Genomic_DNA"/>
</dbReference>
<organism evidence="2 3">
    <name type="scientific">Lysinibacillus halotolerans</name>
    <dbReference type="NCBI Taxonomy" id="1368476"/>
    <lineage>
        <taxon>Bacteria</taxon>
        <taxon>Bacillati</taxon>
        <taxon>Bacillota</taxon>
        <taxon>Bacilli</taxon>
        <taxon>Bacillales</taxon>
        <taxon>Bacillaceae</taxon>
        <taxon>Lysinibacillus</taxon>
    </lineage>
</organism>
<dbReference type="GO" id="GO:0003700">
    <property type="term" value="F:DNA-binding transcription factor activity"/>
    <property type="evidence" value="ECO:0007669"/>
    <property type="project" value="InterPro"/>
</dbReference>
<evidence type="ECO:0000259" key="1">
    <source>
        <dbReference type="Pfam" id="PF04545"/>
    </source>
</evidence>
<dbReference type="GO" id="GO:0006352">
    <property type="term" value="P:DNA-templated transcription initiation"/>
    <property type="evidence" value="ECO:0007669"/>
    <property type="project" value="InterPro"/>
</dbReference>
<dbReference type="Proteomes" id="UP000279909">
    <property type="component" value="Unassembled WGS sequence"/>
</dbReference>
<proteinExistence type="predicted"/>
<sequence>MSNLINQITDFLLIPSYYKKAKKQFDFESWALKDFFAEEDSLEFLRFLYREDTQKFYITRDELLMRGISFREEYQNNFFPKLMYQIQNVIFIEENQELFKKINFKSIGLGNFIEQYHVSSDLFFHLMPFEGICNFAKDFSPTIIKTLFVDAGFNILSLEELDNVMKDKSFLNRNEKHQLDFDYSIENTFSEEKFTYFRNYCNQMNVVLFSELTLDFITEFANKDNIRNDIVRELIKKYEYKKLELAKSNIEIVNGNNVKEDKQQLEITMLKEIEDNISTFQKNEFRNFLERNGCSYFELINSIYEDETFDYSDNQLPLYKIKFLNNSIIKNIKAKYEEKLELEFENIRTALVNNEKFKYIAESKIKDVQDIFNLKVEDTIETNLRIIDTFNDKKHCNILKNINNVLKSFRMPKEHIEELVSQLKPNRIPIIKGRQLGLTLEQIGEQYEITRERVRQIIKKVNLKLSAKNSIIKISVFFQYYTQHCITITAEEFAKHLDIEANSSNYVILKELLSIDEKIFYIEKLDLYILREQFDYYIERLNSLNLNRAIIPFNEIKVIFEENIQLKIISNLIEKLMSIHGYIKGKEAYIRQSLSLTSRINYLFRNVIKEPLVMNDEGYSYFNSLMNEYFPQEFTSSKRAITARISDAEDTILVDNNTYYYHDGSLIDNKFVETIKNILNRHLEKMNFVDPRMIYQENLPLMEEYKIFSHVHLYSIINLYLDEYFDHSHGNSLYIYKKNEKVLDAESILIEYLNANSGEAIRESVLEDLKWKNFKLDQLLERIDSIIQVEDRKLCLISKFEFTDEEIQKLKEYVDIQFQNGYAFAFDLRFNMKNEIINILNSRNLLADEYSFMSILKWLNPNLRGYPKLLYLKDSPIQTIEQIISINFPDTITRKQIQDFIISYGYSEQTVYKVMFELIDKNYFYQYTGLEFINANQLNFTDSIILSLKTYLDEQFRNKVYLSALDLVGINSIAPIYHQGWSYHLIYELAPKVGYRQIPTNSDYRYNKLALVKESSNISNFEELVYYIVKNEYTGRNHEEDFAEFLMRKNLINNPKRLPSEIYESALFMFDRFGFFNLKEK</sequence>
<dbReference type="InterPro" id="IPR007630">
    <property type="entry name" value="RNA_pol_sigma70_r4"/>
</dbReference>
<dbReference type="InterPro" id="IPR036388">
    <property type="entry name" value="WH-like_DNA-bd_sf"/>
</dbReference>
<dbReference type="SUPFAM" id="SSF88659">
    <property type="entry name" value="Sigma3 and sigma4 domains of RNA polymerase sigma factors"/>
    <property type="match status" value="1"/>
</dbReference>
<gene>
    <name evidence="2" type="ORF">EC501_07315</name>
</gene>
<accession>A0A3M8HB54</accession>
<dbReference type="Gene3D" id="1.10.10.10">
    <property type="entry name" value="Winged helix-like DNA-binding domain superfamily/Winged helix DNA-binding domain"/>
    <property type="match status" value="1"/>
</dbReference>
<feature type="domain" description="RNA polymerase sigma-70 region 4" evidence="1">
    <location>
        <begin position="437"/>
        <end position="465"/>
    </location>
</feature>
<evidence type="ECO:0000313" key="2">
    <source>
        <dbReference type="EMBL" id="RNC99549.1"/>
    </source>
</evidence>
<name>A0A3M8HB54_9BACI</name>
<dbReference type="AlphaFoldDB" id="A0A3M8HB54"/>